<keyword evidence="2 10" id="KW-0812">Transmembrane</keyword>
<dbReference type="PANTHER" id="PTHR12011">
    <property type="entry name" value="ADHESION G-PROTEIN COUPLED RECEPTOR"/>
    <property type="match status" value="1"/>
</dbReference>
<feature type="transmembrane region" description="Helical" evidence="10">
    <location>
        <begin position="679"/>
        <end position="700"/>
    </location>
</feature>
<dbReference type="AlphaFoldDB" id="A0A7R9KJP8"/>
<dbReference type="GO" id="GO:0004930">
    <property type="term" value="F:G protein-coupled receptor activity"/>
    <property type="evidence" value="ECO:0007669"/>
    <property type="project" value="UniProtKB-KW"/>
</dbReference>
<dbReference type="Pfam" id="PF01825">
    <property type="entry name" value="GPS"/>
    <property type="match status" value="1"/>
</dbReference>
<evidence type="ECO:0000259" key="12">
    <source>
        <dbReference type="PROSITE" id="PS50261"/>
    </source>
</evidence>
<dbReference type="InterPro" id="IPR036445">
    <property type="entry name" value="GPCR_2_extracell_dom_sf"/>
</dbReference>
<dbReference type="EMBL" id="OC856849">
    <property type="protein sequence ID" value="CAD7624358.1"/>
    <property type="molecule type" value="Genomic_DNA"/>
</dbReference>
<gene>
    <name evidence="13" type="ORF">OSB1V03_LOCUS4803</name>
</gene>
<dbReference type="Gene3D" id="4.10.1240.10">
    <property type="entry name" value="GPCR, family 2, extracellular hormone receptor domain"/>
    <property type="match status" value="1"/>
</dbReference>
<feature type="transmembrane region" description="Helical" evidence="10">
    <location>
        <begin position="600"/>
        <end position="626"/>
    </location>
</feature>
<evidence type="ECO:0000256" key="2">
    <source>
        <dbReference type="ARBA" id="ARBA00022692"/>
    </source>
</evidence>
<feature type="transmembrane region" description="Helical" evidence="10">
    <location>
        <begin position="493"/>
        <end position="511"/>
    </location>
</feature>
<dbReference type="InterPro" id="IPR017981">
    <property type="entry name" value="GPCR_2-like_7TM"/>
</dbReference>
<keyword evidence="7" id="KW-0675">Receptor</keyword>
<evidence type="ECO:0000256" key="4">
    <source>
        <dbReference type="ARBA" id="ARBA00023040"/>
    </source>
</evidence>
<reference evidence="13" key="1">
    <citation type="submission" date="2020-11" db="EMBL/GenBank/DDBJ databases">
        <authorList>
            <person name="Tran Van P."/>
        </authorList>
    </citation>
    <scope>NUCLEOTIDE SEQUENCE</scope>
</reference>
<feature type="domain" description="GAIN-B" evidence="11">
    <location>
        <begin position="248"/>
        <end position="445"/>
    </location>
</feature>
<feature type="non-terminal residue" evidence="13">
    <location>
        <position position="1"/>
    </location>
</feature>
<evidence type="ECO:0000256" key="6">
    <source>
        <dbReference type="ARBA" id="ARBA00023157"/>
    </source>
</evidence>
<dbReference type="Proteomes" id="UP000759131">
    <property type="component" value="Unassembled WGS sequence"/>
</dbReference>
<dbReference type="GO" id="GO:0007166">
    <property type="term" value="P:cell surface receptor signaling pathway"/>
    <property type="evidence" value="ECO:0007669"/>
    <property type="project" value="InterPro"/>
</dbReference>
<dbReference type="Gene3D" id="2.60.220.50">
    <property type="match status" value="1"/>
</dbReference>
<dbReference type="Pfam" id="PF00002">
    <property type="entry name" value="7tm_2"/>
    <property type="match status" value="1"/>
</dbReference>
<proteinExistence type="predicted"/>
<keyword evidence="6" id="KW-1015">Disulfide bond</keyword>
<keyword evidence="4" id="KW-0297">G-protein coupled receptor</keyword>
<accession>A0A7R9KJP8</accession>
<dbReference type="GO" id="GO:0005886">
    <property type="term" value="C:plasma membrane"/>
    <property type="evidence" value="ECO:0007669"/>
    <property type="project" value="UniProtKB-SubCell"/>
</dbReference>
<evidence type="ECO:0000256" key="9">
    <source>
        <dbReference type="SAM" id="MobiDB-lite"/>
    </source>
</evidence>
<evidence type="ECO:0000256" key="8">
    <source>
        <dbReference type="ARBA" id="ARBA00023224"/>
    </source>
</evidence>
<feature type="transmembrane region" description="Helical" evidence="10">
    <location>
        <begin position="652"/>
        <end position="673"/>
    </location>
</feature>
<dbReference type="PANTHER" id="PTHR12011:SF347">
    <property type="entry name" value="FI21270P1-RELATED"/>
    <property type="match status" value="1"/>
</dbReference>
<evidence type="ECO:0008006" key="15">
    <source>
        <dbReference type="Google" id="ProtNLM"/>
    </source>
</evidence>
<dbReference type="InterPro" id="IPR000203">
    <property type="entry name" value="GPS"/>
</dbReference>
<sequence length="1119" mass="124823">VNMPFPSSSNASLVLPPVLATTASSDDDLISIMNTESESIPKTESNLYSGIHLTTPSTSTVDSRLNHIEMISAGESDLPQISINPPEPTDLNPTLPPNTRLNTPIKVDISSPPFPPQPPPRPLPPFSSIQKAYPMADMKTDYCPPIFVRSLFWNWTRKGEIADQKCPGGATGLVKWECSYNPITKTTDWVPDRPDFSQCRSLCNLLDNAQDDAWLDLTVADRRHVASKLLKGLELSALLLADNTNQDGSFAVAKPNVLVSVHVLDTRMPISLQFPTVEDTRGTIEWIRMEDSLFLPAQALLEYSKDGLAKVAFLAYYRIEDLLKPDVYSINDKKDEKSLSYSMFNRLQNITSTSLAINSRVIGAALSNGRAGDQKNIQLSQPIAIILRHIQEENVSNPKCVYWDVERRDWLSEGCWMESTNATHTVCMCNHLTHFALLMDIRPIDLLVPENNWQKLVVIIGCAIAMLSLVFVSTIVCVVSAGNTEAVSIHRNLCVTLLIVEMTYLIGIYRTDIPLLCGLTAGSLHFFLLSTLLWTFLESIDLYLNLIDMYESVKSAKRLIWYYMIAYGGPALIILIALLIDPSSYGTQTHCWLRTDNYFYLSFVGPAIGIVFGGLVFVLISCFVVLNNSNTSTTIKCIEETKLDVTRNGIKWVVVLLILQGLTWTFGLIHTNVQTSNTIALFFTILNISLGVFVSLFCIIKTDNIQHHRLVRGLPFLAFCFEDINCSTTKTTATVSDSYTNRPVVTQVTATQVAGIAQHQQLQQSLQSLPPCPQLMSSQIDDNSSTPLDRPYISAQRQTNTLYTSRSGTTGPILVNPINSIPNINMSVSDINAAALVSHNFADYETKLQQIRHNSLSRQPKPKRKIRVNHNNHLDDTFRYGMHSNIPSQMHSNLYNQYIEHIYESIDSDSLGSGVYGQQNRFSRRQPAVMSRVNDFYSGANITVNPTADDDWSQNSSSSCGPLYDERPLLIANQSINNSPNINQPFISQEFGSSQVHHNSNLNIYDKSRDEMRSFRNNCRIKNFESSGQHMTMPSNASNMTAWNIYPTSSEGNSDLPDLVQDPIDASNNITTVFVGGSNAMNIRHNMNSDIDANTDSTQNQTIPQFMSSSQNVKYKAYC</sequence>
<dbReference type="PROSITE" id="PS50221">
    <property type="entry name" value="GAIN_B"/>
    <property type="match status" value="1"/>
</dbReference>
<evidence type="ECO:0000313" key="13">
    <source>
        <dbReference type="EMBL" id="CAD7624358.1"/>
    </source>
</evidence>
<evidence type="ECO:0000256" key="10">
    <source>
        <dbReference type="SAM" id="Phobius"/>
    </source>
</evidence>
<keyword evidence="5 10" id="KW-0472">Membrane</keyword>
<keyword evidence="14" id="KW-1185">Reference proteome</keyword>
<feature type="transmembrane region" description="Helical" evidence="10">
    <location>
        <begin position="523"/>
        <end position="547"/>
    </location>
</feature>
<feature type="region of interest" description="Disordered" evidence="9">
    <location>
        <begin position="76"/>
        <end position="96"/>
    </location>
</feature>
<dbReference type="InterPro" id="IPR046338">
    <property type="entry name" value="GAIN_dom_sf"/>
</dbReference>
<feature type="transmembrane region" description="Helical" evidence="10">
    <location>
        <begin position="456"/>
        <end position="481"/>
    </location>
</feature>
<evidence type="ECO:0000313" key="14">
    <source>
        <dbReference type="Proteomes" id="UP000759131"/>
    </source>
</evidence>
<comment type="subcellular location">
    <subcellularLocation>
        <location evidence="1">Membrane</location>
        <topology evidence="1">Multi-pass membrane protein</topology>
    </subcellularLocation>
</comment>
<organism evidence="13">
    <name type="scientific">Medioppia subpectinata</name>
    <dbReference type="NCBI Taxonomy" id="1979941"/>
    <lineage>
        <taxon>Eukaryota</taxon>
        <taxon>Metazoa</taxon>
        <taxon>Ecdysozoa</taxon>
        <taxon>Arthropoda</taxon>
        <taxon>Chelicerata</taxon>
        <taxon>Arachnida</taxon>
        <taxon>Acari</taxon>
        <taxon>Acariformes</taxon>
        <taxon>Sarcoptiformes</taxon>
        <taxon>Oribatida</taxon>
        <taxon>Brachypylina</taxon>
        <taxon>Oppioidea</taxon>
        <taxon>Oppiidae</taxon>
        <taxon>Medioppia</taxon>
    </lineage>
</organism>
<dbReference type="Gene3D" id="1.20.1070.10">
    <property type="entry name" value="Rhodopsin 7-helix transmembrane proteins"/>
    <property type="match status" value="1"/>
</dbReference>
<dbReference type="InterPro" id="IPR000832">
    <property type="entry name" value="GPCR_2_secretin-like"/>
</dbReference>
<dbReference type="OrthoDB" id="1100386at2759"/>
<keyword evidence="8" id="KW-0807">Transducer</keyword>
<evidence type="ECO:0000256" key="5">
    <source>
        <dbReference type="ARBA" id="ARBA00023136"/>
    </source>
</evidence>
<dbReference type="InterPro" id="IPR057244">
    <property type="entry name" value="GAIN_B"/>
</dbReference>
<name>A0A7R9KJP8_9ACAR</name>
<dbReference type="PROSITE" id="PS50261">
    <property type="entry name" value="G_PROTEIN_RECEP_F2_4"/>
    <property type="match status" value="1"/>
</dbReference>
<keyword evidence="3 10" id="KW-1133">Transmembrane helix</keyword>
<dbReference type="EMBL" id="CAJPIZ010002274">
    <property type="protein sequence ID" value="CAG2104788.1"/>
    <property type="molecule type" value="Genomic_DNA"/>
</dbReference>
<evidence type="ECO:0000256" key="3">
    <source>
        <dbReference type="ARBA" id="ARBA00022989"/>
    </source>
</evidence>
<evidence type="ECO:0000256" key="1">
    <source>
        <dbReference type="ARBA" id="ARBA00004141"/>
    </source>
</evidence>
<dbReference type="SMART" id="SM00303">
    <property type="entry name" value="GPS"/>
    <property type="match status" value="1"/>
</dbReference>
<evidence type="ECO:0000256" key="7">
    <source>
        <dbReference type="ARBA" id="ARBA00023170"/>
    </source>
</evidence>
<protein>
    <recommendedName>
        <fullName evidence="15">Latrophilin Cirl</fullName>
    </recommendedName>
</protein>
<feature type="domain" description="G-protein coupled receptors family 2 profile 2" evidence="12">
    <location>
        <begin position="454"/>
        <end position="702"/>
    </location>
</feature>
<evidence type="ECO:0000259" key="11">
    <source>
        <dbReference type="PROSITE" id="PS50221"/>
    </source>
</evidence>
<feature type="transmembrane region" description="Helical" evidence="10">
    <location>
        <begin position="559"/>
        <end position="580"/>
    </location>
</feature>